<sequence length="116" mass="13015">MLIMNQRHQPPDYLDQKHRLVDSIAMDTQLNMDRETRAVGNIAMNTQLNIARKSRAVGNIAMDTRHSHIMGQKPRAVKAAVHILRLFQTSKTIPDILSTYLNRQPGCAAGLRSQAA</sequence>
<protein>
    <submittedName>
        <fullName evidence="1">(apollo) hypothetical protein</fullName>
    </submittedName>
</protein>
<name>A0A8S3W4K9_PARAO</name>
<dbReference type="EMBL" id="CAJQZP010000150">
    <property type="protein sequence ID" value="CAG4940860.1"/>
    <property type="molecule type" value="Genomic_DNA"/>
</dbReference>
<accession>A0A8S3W4K9</accession>
<gene>
    <name evidence="1" type="ORF">PAPOLLO_LOCUS2099</name>
</gene>
<proteinExistence type="predicted"/>
<dbReference type="AlphaFoldDB" id="A0A8S3W4K9"/>
<dbReference type="Proteomes" id="UP000691718">
    <property type="component" value="Unassembled WGS sequence"/>
</dbReference>
<comment type="caution">
    <text evidence="1">The sequence shown here is derived from an EMBL/GenBank/DDBJ whole genome shotgun (WGS) entry which is preliminary data.</text>
</comment>
<keyword evidence="2" id="KW-1185">Reference proteome</keyword>
<organism evidence="1 2">
    <name type="scientific">Parnassius apollo</name>
    <name type="common">Apollo butterfly</name>
    <name type="synonym">Papilio apollo</name>
    <dbReference type="NCBI Taxonomy" id="110799"/>
    <lineage>
        <taxon>Eukaryota</taxon>
        <taxon>Metazoa</taxon>
        <taxon>Ecdysozoa</taxon>
        <taxon>Arthropoda</taxon>
        <taxon>Hexapoda</taxon>
        <taxon>Insecta</taxon>
        <taxon>Pterygota</taxon>
        <taxon>Neoptera</taxon>
        <taxon>Endopterygota</taxon>
        <taxon>Lepidoptera</taxon>
        <taxon>Glossata</taxon>
        <taxon>Ditrysia</taxon>
        <taxon>Papilionoidea</taxon>
        <taxon>Papilionidae</taxon>
        <taxon>Parnassiinae</taxon>
        <taxon>Parnassini</taxon>
        <taxon>Parnassius</taxon>
        <taxon>Parnassius</taxon>
    </lineage>
</organism>
<reference evidence="1" key="1">
    <citation type="submission" date="2021-04" db="EMBL/GenBank/DDBJ databases">
        <authorList>
            <person name="Tunstrom K."/>
        </authorList>
    </citation>
    <scope>NUCLEOTIDE SEQUENCE</scope>
</reference>
<evidence type="ECO:0000313" key="2">
    <source>
        <dbReference type="Proteomes" id="UP000691718"/>
    </source>
</evidence>
<dbReference type="OrthoDB" id="6616165at2759"/>
<evidence type="ECO:0000313" key="1">
    <source>
        <dbReference type="EMBL" id="CAG4940860.1"/>
    </source>
</evidence>